<dbReference type="GO" id="GO:0005789">
    <property type="term" value="C:endoplasmic reticulum membrane"/>
    <property type="evidence" value="ECO:0007669"/>
    <property type="project" value="TreeGrafter"/>
</dbReference>
<feature type="transmembrane region" description="Helical" evidence="1">
    <location>
        <begin position="6"/>
        <end position="23"/>
    </location>
</feature>
<evidence type="ECO:0000313" key="2">
    <source>
        <dbReference type="EMBL" id="KAA0188831.1"/>
    </source>
</evidence>
<dbReference type="AlphaFoldDB" id="A0A8E0RP43"/>
<keyword evidence="1" id="KW-0472">Membrane</keyword>
<comment type="caution">
    <text evidence="2">The sequence shown here is derived from an EMBL/GenBank/DDBJ whole genome shotgun (WGS) entry which is preliminary data.</text>
</comment>
<protein>
    <submittedName>
        <fullName evidence="2">3 ketodihydrosphingosine reductase</fullName>
    </submittedName>
</protein>
<name>A0A8E0RP43_9TREM</name>
<gene>
    <name evidence="2" type="ORF">FBUS_04255</name>
</gene>
<dbReference type="PRINTS" id="PR00081">
    <property type="entry name" value="GDHRDH"/>
</dbReference>
<keyword evidence="1" id="KW-1133">Transmembrane helix</keyword>
<dbReference type="PANTHER" id="PTHR43550">
    <property type="entry name" value="3-KETODIHYDROSPHINGOSINE REDUCTASE"/>
    <property type="match status" value="1"/>
</dbReference>
<evidence type="ECO:0000256" key="1">
    <source>
        <dbReference type="SAM" id="Phobius"/>
    </source>
</evidence>
<reference evidence="2" key="1">
    <citation type="submission" date="2019-05" db="EMBL/GenBank/DDBJ databases">
        <title>Annotation for the trematode Fasciolopsis buski.</title>
        <authorList>
            <person name="Choi Y.-J."/>
        </authorList>
    </citation>
    <scope>NUCLEOTIDE SEQUENCE</scope>
    <source>
        <strain evidence="2">HT</strain>
        <tissue evidence="2">Whole worm</tissue>
    </source>
</reference>
<dbReference type="GO" id="GO:0006666">
    <property type="term" value="P:3-keto-sphinganine metabolic process"/>
    <property type="evidence" value="ECO:0007669"/>
    <property type="project" value="TreeGrafter"/>
</dbReference>
<keyword evidence="1" id="KW-0812">Transmembrane</keyword>
<dbReference type="GO" id="GO:0047560">
    <property type="term" value="F:3-dehydrosphinganine reductase activity"/>
    <property type="evidence" value="ECO:0007669"/>
    <property type="project" value="TreeGrafter"/>
</dbReference>
<accession>A0A8E0RP43</accession>
<sequence length="364" mass="39142">MSLQIFLVGFSAFVVLLIVLLWRRTGVYHAPDINGYNVFITGGSSGIGLALARLFYEAGASVTLIARSMSRLHEARETLLANCDDRDRIHLVSLDLCGSYSIIERDLSAHLALVDMGIYQFVDAILFSTGTPDILVNCAGYAASQLFIDTSVDTIESLLRTNYLASVYVTKVLLPHMLKTSERNGATVYPIDRRIVFVSTMAAQVSVYGFAAYGASKSAVRGLAEALRLELEPTGPLVTLAFPPDTDTPGLARENIGKPAATVEISSAGGLATPEQVARTIFADTLDGKIISAFGFEGKALSLATAGLLPPVSTCGFGWRSWFDLVFTALGEVLAAGPLRAFGIGYAFWMRYVISKHIKVPRTA</sequence>
<proteinExistence type="predicted"/>
<dbReference type="OrthoDB" id="37659at2759"/>
<feature type="transmembrane region" description="Helical" evidence="1">
    <location>
        <begin position="35"/>
        <end position="56"/>
    </location>
</feature>
<dbReference type="GO" id="GO:0030148">
    <property type="term" value="P:sphingolipid biosynthetic process"/>
    <property type="evidence" value="ECO:0007669"/>
    <property type="project" value="TreeGrafter"/>
</dbReference>
<evidence type="ECO:0000313" key="3">
    <source>
        <dbReference type="Proteomes" id="UP000728185"/>
    </source>
</evidence>
<dbReference type="Gene3D" id="3.40.50.720">
    <property type="entry name" value="NAD(P)-binding Rossmann-like Domain"/>
    <property type="match status" value="1"/>
</dbReference>
<organism evidence="2 3">
    <name type="scientific">Fasciolopsis buskii</name>
    <dbReference type="NCBI Taxonomy" id="27845"/>
    <lineage>
        <taxon>Eukaryota</taxon>
        <taxon>Metazoa</taxon>
        <taxon>Spiralia</taxon>
        <taxon>Lophotrochozoa</taxon>
        <taxon>Platyhelminthes</taxon>
        <taxon>Trematoda</taxon>
        <taxon>Digenea</taxon>
        <taxon>Plagiorchiida</taxon>
        <taxon>Echinostomata</taxon>
        <taxon>Echinostomatoidea</taxon>
        <taxon>Fasciolidae</taxon>
        <taxon>Fasciolopsis</taxon>
    </lineage>
</organism>
<dbReference type="Pfam" id="PF00106">
    <property type="entry name" value="adh_short"/>
    <property type="match status" value="2"/>
</dbReference>
<dbReference type="EMBL" id="LUCM01008171">
    <property type="protein sequence ID" value="KAA0188831.1"/>
    <property type="molecule type" value="Genomic_DNA"/>
</dbReference>
<keyword evidence="3" id="KW-1185">Reference proteome</keyword>
<dbReference type="InterPro" id="IPR036291">
    <property type="entry name" value="NAD(P)-bd_dom_sf"/>
</dbReference>
<dbReference type="PANTHER" id="PTHR43550:SF3">
    <property type="entry name" value="3-KETODIHYDROSPHINGOSINE REDUCTASE"/>
    <property type="match status" value="1"/>
</dbReference>
<dbReference type="InterPro" id="IPR002347">
    <property type="entry name" value="SDR_fam"/>
</dbReference>
<dbReference type="SUPFAM" id="SSF51735">
    <property type="entry name" value="NAD(P)-binding Rossmann-fold domains"/>
    <property type="match status" value="1"/>
</dbReference>
<dbReference type="Proteomes" id="UP000728185">
    <property type="component" value="Unassembled WGS sequence"/>
</dbReference>